<reference evidence="5" key="1">
    <citation type="submission" date="2021-01" db="EMBL/GenBank/DDBJ databases">
        <authorList>
            <person name="Kaushik A."/>
        </authorList>
    </citation>
    <scope>NUCLEOTIDE SEQUENCE</scope>
    <source>
        <strain evidence="5">AG6-10EEA</strain>
    </source>
</reference>
<dbReference type="Pfam" id="PF07714">
    <property type="entry name" value="PK_Tyr_Ser-Thr"/>
    <property type="match status" value="1"/>
</dbReference>
<keyword evidence="1" id="KW-0547">Nucleotide-binding</keyword>
<dbReference type="PANTHER" id="PTHR44329">
    <property type="entry name" value="SERINE/THREONINE-PROTEIN KINASE TNNI3K-RELATED"/>
    <property type="match status" value="1"/>
</dbReference>
<feature type="compositionally biased region" description="Basic and acidic residues" evidence="3">
    <location>
        <begin position="499"/>
        <end position="538"/>
    </location>
</feature>
<dbReference type="InterPro" id="IPR011009">
    <property type="entry name" value="Kinase-like_dom_sf"/>
</dbReference>
<feature type="compositionally biased region" description="Polar residues" evidence="3">
    <location>
        <begin position="587"/>
        <end position="609"/>
    </location>
</feature>
<evidence type="ECO:0000259" key="4">
    <source>
        <dbReference type="PROSITE" id="PS50011"/>
    </source>
</evidence>
<evidence type="ECO:0000256" key="2">
    <source>
        <dbReference type="ARBA" id="ARBA00022840"/>
    </source>
</evidence>
<comment type="caution">
    <text evidence="5">The sequence shown here is derived from an EMBL/GenBank/DDBJ whole genome shotgun (WGS) entry which is preliminary data.</text>
</comment>
<organism evidence="5 6">
    <name type="scientific">Rhizoctonia solani</name>
    <dbReference type="NCBI Taxonomy" id="456999"/>
    <lineage>
        <taxon>Eukaryota</taxon>
        <taxon>Fungi</taxon>
        <taxon>Dikarya</taxon>
        <taxon>Basidiomycota</taxon>
        <taxon>Agaricomycotina</taxon>
        <taxon>Agaricomycetes</taxon>
        <taxon>Cantharellales</taxon>
        <taxon>Ceratobasidiaceae</taxon>
        <taxon>Rhizoctonia</taxon>
    </lineage>
</organism>
<evidence type="ECO:0000256" key="3">
    <source>
        <dbReference type="SAM" id="MobiDB-lite"/>
    </source>
</evidence>
<feature type="compositionally biased region" description="Basic and acidic residues" evidence="3">
    <location>
        <begin position="318"/>
        <end position="442"/>
    </location>
</feature>
<accession>A0A8H3CWX3</accession>
<dbReference type="InterPro" id="IPR001245">
    <property type="entry name" value="Ser-Thr/Tyr_kinase_cat_dom"/>
</dbReference>
<feature type="compositionally biased region" description="Pro residues" evidence="3">
    <location>
        <begin position="752"/>
        <end position="765"/>
    </location>
</feature>
<feature type="region of interest" description="Disordered" evidence="3">
    <location>
        <begin position="311"/>
        <end position="896"/>
    </location>
</feature>
<dbReference type="InterPro" id="IPR008271">
    <property type="entry name" value="Ser/Thr_kinase_AS"/>
</dbReference>
<feature type="compositionally biased region" description="Basic and acidic residues" evidence="3">
    <location>
        <begin position="803"/>
        <end position="842"/>
    </location>
</feature>
<feature type="compositionally biased region" description="Low complexity" evidence="3">
    <location>
        <begin position="766"/>
        <end position="776"/>
    </location>
</feature>
<dbReference type="PROSITE" id="PS00108">
    <property type="entry name" value="PROTEIN_KINASE_ST"/>
    <property type="match status" value="1"/>
</dbReference>
<sequence>MSAISTPISGAMPVPQILALFRERGCEDVTMQLDLPNLKSIPTAHGGQGDVYKGKLIDGTEVAIKIIRMKVPSNSDEKNKLRRIAHELYIWTKCKHRNILELIGMAIFHDNLSIISPWIGSGNLSWFISQNPQVDRYAMCAQVAEGIAHMHHYQIVHGDIKCGNILVSQDHTIKIMDFGSSTLKQEYTLKFETSSGHSGYSLRWAAPELLSTESEIEAKPTFETDIYALGMTFLEITSGRVPYGDVGREYNIMIQISQHRLPKRPEDCITTGNAQADSLWLLMQDTWAKAPQDRPKASVVCDRVNAITTNSRPLQGEYETRMEAKQQKNELEKEEEEKMAREGEEKKRKEKGRIEEEKRAKEEEECKAREEAEEECKAREETKRKTEEERKAREEEERKAKEEEYREARENEEAEAATRAEAASKVKEEAGKAKAEAETKEATDEETCDTVPASPIASPKPTNGLLPSTIPDRRPATPEHPLPPSISTLAGKRPKRPKHKDEAKAAVRTRADPKVKEKVEKVKAEVEVKEAADKETAHHPLPSPPRPADPKVKEKVENVKAGAKDKKIANKETRNTVPASPIAPPKSTKSPLPSITLDRQSTLSTSVSATPEHPSPPSISISTSTSEQPNQPKRPVLAKAKKPTDKEARDTVPASPIASPKPADSPLPSTIPDRPSPLSVSITDTPERPSPPSTSTSTSERPKRPKHKDGAKAAVRTEADPTVKEKLEKVKAEAEAKKATNKETRDTVPTSPIAPPKPTNSPLPSSPSRRSPLPISVTATPKRPSLPSISISTSTSEQSSQPKHNDKAKATVRTEADPKVKEKRKGGAEAEAKKAADKETRDTVPASPIAPPKPTKSPLPRSVTATPERPSPPSTSTSTSTNERPKRPKHPVSGPFIEDLDAISCVATIGARSSTNRLRDTTPPDLHPESAGQNARSVRERIEVTQEVSPVFSRPFRVGRGSQFKDQLNTWCDRVQVGHIGFITHQTYYCDEDGHALYQAVPFFPSVTDVSDSYAAQGHSQSEARGNSLSMLLEARLSVNPDTIEFVYHPGSPGLVIAQPECHINITVVSYGAFESPTDQHVVGWGTNERGAEEDAAQRLLTSGRYCFY</sequence>
<dbReference type="SUPFAM" id="SSF56112">
    <property type="entry name" value="Protein kinase-like (PK-like)"/>
    <property type="match status" value="1"/>
</dbReference>
<dbReference type="PANTHER" id="PTHR44329:SF298">
    <property type="entry name" value="MIXED LINEAGE KINASE DOMAIN-LIKE PROTEIN"/>
    <property type="match status" value="1"/>
</dbReference>
<protein>
    <recommendedName>
        <fullName evidence="4">Protein kinase domain-containing protein</fullName>
    </recommendedName>
</protein>
<dbReference type="Gene3D" id="1.10.510.10">
    <property type="entry name" value="Transferase(Phosphotransferase) domain 1"/>
    <property type="match status" value="1"/>
</dbReference>
<dbReference type="Proteomes" id="UP000663853">
    <property type="component" value="Unassembled WGS sequence"/>
</dbReference>
<feature type="domain" description="Protein kinase" evidence="4">
    <location>
        <begin position="37"/>
        <end position="308"/>
    </location>
</feature>
<dbReference type="AlphaFoldDB" id="A0A8H3CWX3"/>
<dbReference type="SMART" id="SM00220">
    <property type="entry name" value="S_TKc"/>
    <property type="match status" value="1"/>
</dbReference>
<dbReference type="GO" id="GO:0004674">
    <property type="term" value="F:protein serine/threonine kinase activity"/>
    <property type="evidence" value="ECO:0007669"/>
    <property type="project" value="TreeGrafter"/>
</dbReference>
<dbReference type="InterPro" id="IPR051681">
    <property type="entry name" value="Ser/Thr_Kinases-Pseudokinases"/>
</dbReference>
<feature type="compositionally biased region" description="Low complexity" evidence="3">
    <location>
        <begin position="785"/>
        <end position="801"/>
    </location>
</feature>
<evidence type="ECO:0000313" key="6">
    <source>
        <dbReference type="Proteomes" id="UP000663853"/>
    </source>
</evidence>
<feature type="compositionally biased region" description="Pro residues" evidence="3">
    <location>
        <begin position="848"/>
        <end position="857"/>
    </location>
</feature>
<feature type="compositionally biased region" description="Basic and acidic residues" evidence="3">
    <location>
        <begin position="708"/>
        <end position="746"/>
    </location>
</feature>
<name>A0A8H3CWX3_9AGAM</name>
<dbReference type="EMBL" id="CAJMXA010003530">
    <property type="protein sequence ID" value="CAE6500832.1"/>
    <property type="molecule type" value="Genomic_DNA"/>
</dbReference>
<keyword evidence="2" id="KW-0067">ATP-binding</keyword>
<feature type="compositionally biased region" description="Basic and acidic residues" evidence="3">
    <location>
        <begin position="917"/>
        <end position="928"/>
    </location>
</feature>
<dbReference type="PROSITE" id="PS50011">
    <property type="entry name" value="PROTEIN_KINASE_DOM"/>
    <property type="match status" value="1"/>
</dbReference>
<evidence type="ECO:0000313" key="5">
    <source>
        <dbReference type="EMBL" id="CAE6500832.1"/>
    </source>
</evidence>
<evidence type="ECO:0000256" key="1">
    <source>
        <dbReference type="ARBA" id="ARBA00022741"/>
    </source>
</evidence>
<gene>
    <name evidence="5" type="ORF">RDB_LOCUS112472</name>
</gene>
<dbReference type="GO" id="GO:0005524">
    <property type="term" value="F:ATP binding"/>
    <property type="evidence" value="ECO:0007669"/>
    <property type="project" value="InterPro"/>
</dbReference>
<dbReference type="InterPro" id="IPR000719">
    <property type="entry name" value="Prot_kinase_dom"/>
</dbReference>
<feature type="region of interest" description="Disordered" evidence="3">
    <location>
        <begin position="914"/>
        <end position="938"/>
    </location>
</feature>
<proteinExistence type="predicted"/>
<feature type="compositionally biased region" description="Basic and acidic residues" evidence="3">
    <location>
        <begin position="548"/>
        <end position="574"/>
    </location>
</feature>